<dbReference type="EMBL" id="KQ964247">
    <property type="protein sequence ID" value="KXJ93679.1"/>
    <property type="molecule type" value="Genomic_DNA"/>
</dbReference>
<sequence length="933" mass="102161">MAAVPIAYRPLQGPEIRLLSIARPQRMESDERVRCTLHYVPLSAAHLKPGADPTPGRINFRGELRGESPEYFTVVTEPVAAPKRDVTAGLKRSVGGKLSRLFGKTSRADSSNNGVGALDKRLARMSIASSANPEPTPQTHPERFHFSIDEGRPHLWDWTPPRPEELGAPGMLPGSSPTRYTWGDFVALSYNWGPGDGHIVVDGQPAKVTANLEKALREIRDKGWFPTTTTTTNSNTDDKKVMLWVDALCINQLDDSEKAVQIGRMGQIYREAGNVLVWLRDTTTHAQSEAGMTPGLAVDYMQWLSAYYRTEILESLDHHDGNAAQVQQFREIASFRLERALAMVTKAIIADDIDVDDAGWYAIFSFFANPYWTRLWIIQELAMGRHGMPVMCDGRVTQWRHIRDSALIMTRVSSLIAERVARYAGTHDLPVPGSGSMATAAGSLPVDHIAGIAELSIHGQRKRIPHVPREMLSFSRRPGPSATPSVRGTRLLQILALATRAECFMPEDRVWGLLEVPRIRTLAMSKPSDPGKFLPLFYVYTIFAARCIDSGDLPFELAGAGDDEVVTRTENVTVTEHGMVTGVSRGTQAVAAGVTYSLDVFAYVNGFETGLFLPSWVPHLAADPVLRTHPFFGPWIAGGSTQSVHKPKITIGPQPGSAEEGDDDELSSLEIKAVLLDEVISISAIQGLITEQLDFTCYGHVTMAERKEPTASASSTDTGPEGSSVSEDDEVFPTGVVQGQTSPKDLAKDHETARYALTKVLTAGADVNGRQEIDIDPDEFFHVVPSSTVDIEATKDSIDYRLADFVESSADFRIAGRPLREYFTSSETTAEPPEPTLNASRLKQSASAKIWGRRLAITKPNGALCLVPMATQLGDQIWVIPGHPRPVVLRPLIDVSPSVKYCRLIGEAYVDGIMEGEIEGLGILNRWGTVVLC</sequence>
<reference evidence="4" key="1">
    <citation type="submission" date="2016-02" db="EMBL/GenBank/DDBJ databases">
        <title>Draft genome sequence of Microdochium bolleyi, a fungal endophyte of beachgrass.</title>
        <authorList>
            <consortium name="DOE Joint Genome Institute"/>
            <person name="David A.S."/>
            <person name="May G."/>
            <person name="Haridas S."/>
            <person name="Lim J."/>
            <person name="Wang M."/>
            <person name="Labutti K."/>
            <person name="Lipzen A."/>
            <person name="Barry K."/>
            <person name="Grigoriev I.V."/>
        </authorList>
    </citation>
    <scope>NUCLEOTIDE SEQUENCE [LARGE SCALE GENOMIC DNA]</scope>
    <source>
        <strain evidence="4">J235TASD1</strain>
    </source>
</reference>
<dbReference type="InParanoid" id="A0A136J947"/>
<feature type="region of interest" description="Disordered" evidence="1">
    <location>
        <begin position="707"/>
        <end position="748"/>
    </location>
</feature>
<feature type="domain" description="Heterokaryon incompatibility" evidence="2">
    <location>
        <begin position="185"/>
        <end position="380"/>
    </location>
</feature>
<dbReference type="AlphaFoldDB" id="A0A136J947"/>
<evidence type="ECO:0000256" key="1">
    <source>
        <dbReference type="SAM" id="MobiDB-lite"/>
    </source>
</evidence>
<organism evidence="3 4">
    <name type="scientific">Microdochium bolleyi</name>
    <dbReference type="NCBI Taxonomy" id="196109"/>
    <lineage>
        <taxon>Eukaryota</taxon>
        <taxon>Fungi</taxon>
        <taxon>Dikarya</taxon>
        <taxon>Ascomycota</taxon>
        <taxon>Pezizomycotina</taxon>
        <taxon>Sordariomycetes</taxon>
        <taxon>Xylariomycetidae</taxon>
        <taxon>Xylariales</taxon>
        <taxon>Microdochiaceae</taxon>
        <taxon>Microdochium</taxon>
    </lineage>
</organism>
<keyword evidence="4" id="KW-1185">Reference proteome</keyword>
<accession>A0A136J947</accession>
<feature type="region of interest" description="Disordered" evidence="1">
    <location>
        <begin position="644"/>
        <end position="664"/>
    </location>
</feature>
<evidence type="ECO:0000313" key="3">
    <source>
        <dbReference type="EMBL" id="KXJ93679.1"/>
    </source>
</evidence>
<feature type="compositionally biased region" description="Polar residues" evidence="1">
    <location>
        <begin position="711"/>
        <end position="725"/>
    </location>
</feature>
<dbReference type="PANTHER" id="PTHR24148">
    <property type="entry name" value="ANKYRIN REPEAT DOMAIN-CONTAINING PROTEIN 39 HOMOLOG-RELATED"/>
    <property type="match status" value="1"/>
</dbReference>
<dbReference type="InterPro" id="IPR052895">
    <property type="entry name" value="HetReg/Transcr_Mod"/>
</dbReference>
<gene>
    <name evidence="3" type="ORF">Micbo1qcDRAFT_201644</name>
</gene>
<proteinExistence type="predicted"/>
<dbReference type="Pfam" id="PF06985">
    <property type="entry name" value="HET"/>
    <property type="match status" value="1"/>
</dbReference>
<dbReference type="PANTHER" id="PTHR24148:SF73">
    <property type="entry name" value="HET DOMAIN PROTEIN (AFU_ORTHOLOGUE AFUA_8G01020)"/>
    <property type="match status" value="1"/>
</dbReference>
<evidence type="ECO:0000259" key="2">
    <source>
        <dbReference type="Pfam" id="PF06985"/>
    </source>
</evidence>
<protein>
    <submittedName>
        <fullName evidence="3">Heterokaryon incompatibility protein-domain-containing protein</fullName>
    </submittedName>
</protein>
<name>A0A136J947_9PEZI</name>
<dbReference type="Pfam" id="PF26639">
    <property type="entry name" value="Het-6_barrel"/>
    <property type="match status" value="1"/>
</dbReference>
<evidence type="ECO:0000313" key="4">
    <source>
        <dbReference type="Proteomes" id="UP000070501"/>
    </source>
</evidence>
<dbReference type="Proteomes" id="UP000070501">
    <property type="component" value="Unassembled WGS sequence"/>
</dbReference>
<dbReference type="InterPro" id="IPR010730">
    <property type="entry name" value="HET"/>
</dbReference>
<dbReference type="OrthoDB" id="4739467at2759"/>